<accession>A0A1H7B1V1</accession>
<dbReference type="STRING" id="856736.SAMN04488058_11437"/>
<evidence type="ECO:0000313" key="6">
    <source>
        <dbReference type="Proteomes" id="UP000199223"/>
    </source>
</evidence>
<evidence type="ECO:0000256" key="4">
    <source>
        <dbReference type="SAM" id="Phobius"/>
    </source>
</evidence>
<dbReference type="HAMAP" id="MF_00973">
    <property type="entry name" value="Gluconeogen_factor"/>
    <property type="match status" value="1"/>
</dbReference>
<dbReference type="AlphaFoldDB" id="A0A1H7B1V1"/>
<dbReference type="PANTHER" id="PTHR30135:SF3">
    <property type="entry name" value="GLUCONEOGENESIS FACTOR-RELATED"/>
    <property type="match status" value="1"/>
</dbReference>
<feature type="compositionally biased region" description="Basic and acidic residues" evidence="3">
    <location>
        <begin position="7"/>
        <end position="16"/>
    </location>
</feature>
<evidence type="ECO:0000256" key="3">
    <source>
        <dbReference type="SAM" id="MobiDB-lite"/>
    </source>
</evidence>
<feature type="transmembrane region" description="Helical" evidence="4">
    <location>
        <begin position="60"/>
        <end position="80"/>
    </location>
</feature>
<evidence type="ECO:0000313" key="5">
    <source>
        <dbReference type="EMBL" id="SEJ68210.1"/>
    </source>
</evidence>
<dbReference type="InterPro" id="IPR038136">
    <property type="entry name" value="CofD-like_dom_sf"/>
</dbReference>
<feature type="transmembrane region" description="Helical" evidence="4">
    <location>
        <begin position="104"/>
        <end position="125"/>
    </location>
</feature>
<proteinExistence type="inferred from homology"/>
<reference evidence="6" key="1">
    <citation type="submission" date="2016-10" db="EMBL/GenBank/DDBJ databases">
        <authorList>
            <person name="Varghese N."/>
            <person name="Submissions S."/>
        </authorList>
    </citation>
    <scope>NUCLEOTIDE SEQUENCE [LARGE SCALE GENOMIC DNA]</scope>
    <source>
        <strain evidence="6">CGMCC 1.10218</strain>
    </source>
</reference>
<dbReference type="GO" id="GO:0005737">
    <property type="term" value="C:cytoplasm"/>
    <property type="evidence" value="ECO:0007669"/>
    <property type="project" value="UniProtKB-SubCell"/>
</dbReference>
<feature type="region of interest" description="Disordered" evidence="3">
    <location>
        <begin position="1"/>
        <end position="42"/>
    </location>
</feature>
<dbReference type="InterPro" id="IPR010119">
    <property type="entry name" value="Gluconeogen_factor"/>
</dbReference>
<keyword evidence="4" id="KW-0472">Membrane</keyword>
<keyword evidence="4" id="KW-0812">Transmembrane</keyword>
<gene>
    <name evidence="5" type="ORF">SAMN04488058_11437</name>
</gene>
<name>A0A1H7B1V1_9DEIO</name>
<dbReference type="CDD" id="cd07187">
    <property type="entry name" value="YvcK_like"/>
    <property type="match status" value="1"/>
</dbReference>
<dbReference type="GO" id="GO:0008360">
    <property type="term" value="P:regulation of cell shape"/>
    <property type="evidence" value="ECO:0007669"/>
    <property type="project" value="UniProtKB-UniRule"/>
</dbReference>
<protein>
    <recommendedName>
        <fullName evidence="2">Putative gluconeogenesis factor</fullName>
    </recommendedName>
</protein>
<comment type="similarity">
    <text evidence="2">Belongs to the gluconeogenesis factor family.</text>
</comment>
<organism evidence="5 6">
    <name type="scientific">Deinococcus reticulitermitis</name>
    <dbReference type="NCBI Taxonomy" id="856736"/>
    <lineage>
        <taxon>Bacteria</taxon>
        <taxon>Thermotogati</taxon>
        <taxon>Deinococcota</taxon>
        <taxon>Deinococci</taxon>
        <taxon>Deinococcales</taxon>
        <taxon>Deinococcaceae</taxon>
        <taxon>Deinococcus</taxon>
    </lineage>
</organism>
<dbReference type="Proteomes" id="UP000199223">
    <property type="component" value="Unassembled WGS sequence"/>
</dbReference>
<sequence length="468" mass="50399">MSASPLRPEKRGERKPLPTSQTLAATPPPTLPERGAVTRGKQARRRARMWLEPGLGVKRWLLVFAVCTFIGAVAFLHFTWTGPLHPLATKWILWLNHLTNPEVMPLYITGIVVMGLSLAGALLSISMISRAMLRGTGTAPETAVDVLYERHTLARGPRVVAVGGGTGLSNLLSGLKSHTSNITAVVTVADDGGSSGRLRKSLEMVAPGDLTDCYAALSDSPVLARLLLHRFGRGEGLEGHTFGNLLLATLSEEQGGLGTAMQDIHDVLNVRGQVFPATTRQVTLLAELEDGRTVRGESQFAARIPPSRIRRVRLEPENPPALTQVLEAVGGAELIVLGPGSLFTSIIPALLVPDIARAVRESPAPLVYVASLMTEPGETDGLSLHDHVQAVTFHLGRTPDWVLMNDAPIDEDVRERYHAEGAEVIDLRGAGRDLQSRVRWAPVVQPGTARHAPSALARALLELHPKTR</sequence>
<evidence type="ECO:0000256" key="1">
    <source>
        <dbReference type="ARBA" id="ARBA00022490"/>
    </source>
</evidence>
<dbReference type="PANTHER" id="PTHR30135">
    <property type="entry name" value="UNCHARACTERIZED PROTEIN YVCK-RELATED"/>
    <property type="match status" value="1"/>
</dbReference>
<dbReference type="SUPFAM" id="SSF142338">
    <property type="entry name" value="CofD-like"/>
    <property type="match status" value="1"/>
</dbReference>
<comment type="subcellular location">
    <subcellularLocation>
        <location evidence="2">Cytoplasm</location>
    </subcellularLocation>
</comment>
<dbReference type="InterPro" id="IPR002882">
    <property type="entry name" value="CofD"/>
</dbReference>
<keyword evidence="6" id="KW-1185">Reference proteome</keyword>
<dbReference type="EMBL" id="FNZA01000014">
    <property type="protein sequence ID" value="SEJ68210.1"/>
    <property type="molecule type" value="Genomic_DNA"/>
</dbReference>
<keyword evidence="4" id="KW-1133">Transmembrane helix</keyword>
<dbReference type="Pfam" id="PF01933">
    <property type="entry name" value="CofD"/>
    <property type="match status" value="1"/>
</dbReference>
<dbReference type="GO" id="GO:0043743">
    <property type="term" value="F:LPPG:FO 2-phospho-L-lactate transferase activity"/>
    <property type="evidence" value="ECO:0007669"/>
    <property type="project" value="InterPro"/>
</dbReference>
<dbReference type="Gene3D" id="3.40.50.10680">
    <property type="entry name" value="CofD-like domains"/>
    <property type="match status" value="1"/>
</dbReference>
<comment type="function">
    <text evidence="2">Required for morphogenesis under gluconeogenic growth conditions.</text>
</comment>
<dbReference type="NCBIfam" id="TIGR01826">
    <property type="entry name" value="CofD_related"/>
    <property type="match status" value="1"/>
</dbReference>
<dbReference type="RefSeq" id="WP_177183215.1">
    <property type="nucleotide sequence ID" value="NZ_FNZA01000014.1"/>
</dbReference>
<keyword evidence="1 2" id="KW-0963">Cytoplasm</keyword>
<evidence type="ECO:0000256" key="2">
    <source>
        <dbReference type="HAMAP-Rule" id="MF_00973"/>
    </source>
</evidence>